<gene>
    <name evidence="2" type="ORF">IEQ34_012619</name>
</gene>
<keyword evidence="3" id="KW-1185">Reference proteome</keyword>
<dbReference type="EMBL" id="JAGFBR010000012">
    <property type="protein sequence ID" value="KAH0457304.1"/>
    <property type="molecule type" value="Genomic_DNA"/>
</dbReference>
<accession>A0AAV7G614</accession>
<evidence type="ECO:0000256" key="1">
    <source>
        <dbReference type="SAM" id="Phobius"/>
    </source>
</evidence>
<proteinExistence type="predicted"/>
<keyword evidence="1" id="KW-0812">Transmembrane</keyword>
<comment type="caution">
    <text evidence="2">The sequence shown here is derived from an EMBL/GenBank/DDBJ whole genome shotgun (WGS) entry which is preliminary data.</text>
</comment>
<keyword evidence="1" id="KW-0472">Membrane</keyword>
<evidence type="ECO:0008006" key="4">
    <source>
        <dbReference type="Google" id="ProtNLM"/>
    </source>
</evidence>
<organism evidence="2 3">
    <name type="scientific">Dendrobium chrysotoxum</name>
    <name type="common">Orchid</name>
    <dbReference type="NCBI Taxonomy" id="161865"/>
    <lineage>
        <taxon>Eukaryota</taxon>
        <taxon>Viridiplantae</taxon>
        <taxon>Streptophyta</taxon>
        <taxon>Embryophyta</taxon>
        <taxon>Tracheophyta</taxon>
        <taxon>Spermatophyta</taxon>
        <taxon>Magnoliopsida</taxon>
        <taxon>Liliopsida</taxon>
        <taxon>Asparagales</taxon>
        <taxon>Orchidaceae</taxon>
        <taxon>Epidendroideae</taxon>
        <taxon>Malaxideae</taxon>
        <taxon>Dendrobiinae</taxon>
        <taxon>Dendrobium</taxon>
    </lineage>
</organism>
<dbReference type="Proteomes" id="UP000775213">
    <property type="component" value="Unassembled WGS sequence"/>
</dbReference>
<dbReference type="AlphaFoldDB" id="A0AAV7G614"/>
<name>A0AAV7G614_DENCH</name>
<sequence length="197" mass="23270">MWHESLPLSLLFLTSASALLFFHLMLCLVFPLLLLFREERYAGFGPRTRPRTFEREKNPCLCFLELNLIFLGRYARRQMKMILIVISYMSLNFLEEVTHLKSALTRARLTLKFLNEISKNYIKRCLDAKKKEKNKSFTLFKEFRFIPPLLFPPCKRSGACVPFFLLIRFLSPSRQLSAILHPHPKSFITTPHSDRRE</sequence>
<reference evidence="2 3" key="1">
    <citation type="journal article" date="2021" name="Hortic Res">
        <title>Chromosome-scale assembly of the Dendrobium chrysotoxum genome enhances the understanding of orchid evolution.</title>
        <authorList>
            <person name="Zhang Y."/>
            <person name="Zhang G.Q."/>
            <person name="Zhang D."/>
            <person name="Liu X.D."/>
            <person name="Xu X.Y."/>
            <person name="Sun W.H."/>
            <person name="Yu X."/>
            <person name="Zhu X."/>
            <person name="Wang Z.W."/>
            <person name="Zhao X."/>
            <person name="Zhong W.Y."/>
            <person name="Chen H."/>
            <person name="Yin W.L."/>
            <person name="Huang T."/>
            <person name="Niu S.C."/>
            <person name="Liu Z.J."/>
        </authorList>
    </citation>
    <scope>NUCLEOTIDE SEQUENCE [LARGE SCALE GENOMIC DNA]</scope>
    <source>
        <strain evidence="2">Lindl</strain>
    </source>
</reference>
<evidence type="ECO:0000313" key="2">
    <source>
        <dbReference type="EMBL" id="KAH0457304.1"/>
    </source>
</evidence>
<feature type="transmembrane region" description="Helical" evidence="1">
    <location>
        <begin position="12"/>
        <end position="36"/>
    </location>
</feature>
<keyword evidence="1" id="KW-1133">Transmembrane helix</keyword>
<evidence type="ECO:0000313" key="3">
    <source>
        <dbReference type="Proteomes" id="UP000775213"/>
    </source>
</evidence>
<protein>
    <recommendedName>
        <fullName evidence="4">Secreted protein</fullName>
    </recommendedName>
</protein>